<dbReference type="InterPro" id="IPR027589">
    <property type="entry name" value="Choice_anch_B"/>
</dbReference>
<proteinExistence type="predicted"/>
<dbReference type="NCBIfam" id="TIGR04312">
    <property type="entry name" value="choice_anch_B"/>
    <property type="match status" value="1"/>
</dbReference>
<protein>
    <submittedName>
        <fullName evidence="1">Uncharacterized protein</fullName>
    </submittedName>
</protein>
<evidence type="ECO:0000313" key="2">
    <source>
        <dbReference type="Proteomes" id="UP000308724"/>
    </source>
</evidence>
<accession>A0A4T0BMV6</accession>
<reference evidence="1 2" key="1">
    <citation type="submission" date="2018-10" db="EMBL/GenBank/DDBJ databases">
        <title>Fifty Aureobasidium pullulans genomes reveal a recombining polyextremotolerant generalist.</title>
        <authorList>
            <person name="Gostincar C."/>
            <person name="Turk M."/>
            <person name="Zajc J."/>
            <person name="Gunde-Cimerman N."/>
        </authorList>
    </citation>
    <scope>NUCLEOTIDE SEQUENCE [LARGE SCALE GENOMIC DNA]</scope>
    <source>
        <strain evidence="1 2">EXF-1645</strain>
    </source>
</reference>
<dbReference type="PANTHER" id="PTHR38787">
    <property type="entry name" value="REGULATORY P DOMAIN-CONTAINING PROTEIN"/>
    <property type="match status" value="1"/>
</dbReference>
<name>A0A4T0BMV6_AURPU</name>
<dbReference type="Proteomes" id="UP000308724">
    <property type="component" value="Unassembled WGS sequence"/>
</dbReference>
<evidence type="ECO:0000313" key="1">
    <source>
        <dbReference type="EMBL" id="TIA35936.1"/>
    </source>
</evidence>
<dbReference type="EMBL" id="QZBZ01000117">
    <property type="protein sequence ID" value="TIA35936.1"/>
    <property type="molecule type" value="Genomic_DNA"/>
</dbReference>
<organism evidence="1 2">
    <name type="scientific">Aureobasidium pullulans</name>
    <name type="common">Black yeast</name>
    <name type="synonym">Pullularia pullulans</name>
    <dbReference type="NCBI Taxonomy" id="5580"/>
    <lineage>
        <taxon>Eukaryota</taxon>
        <taxon>Fungi</taxon>
        <taxon>Dikarya</taxon>
        <taxon>Ascomycota</taxon>
        <taxon>Pezizomycotina</taxon>
        <taxon>Dothideomycetes</taxon>
        <taxon>Dothideomycetidae</taxon>
        <taxon>Dothideales</taxon>
        <taxon>Saccotheciaceae</taxon>
        <taxon>Aureobasidium</taxon>
    </lineage>
</organism>
<gene>
    <name evidence="1" type="ORF">D6C78_05795</name>
</gene>
<dbReference type="GO" id="GO:0005576">
    <property type="term" value="C:extracellular region"/>
    <property type="evidence" value="ECO:0007669"/>
    <property type="project" value="TreeGrafter"/>
</dbReference>
<comment type="caution">
    <text evidence="1">The sequence shown here is derived from an EMBL/GenBank/DDBJ whole genome shotgun (WGS) entry which is preliminary data.</text>
</comment>
<dbReference type="PANTHER" id="PTHR38787:SF3">
    <property type="entry name" value="REGULATORY P DOMAIN-CONTAINING PROTEIN"/>
    <property type="match status" value="1"/>
</dbReference>
<sequence length="549" mass="61764">MCGRCGTPYYTDLCSIGTLHAAAEVRIGTAIKVLYSVAQCLRKEGHIFDKPSSQSLLATMKLSQLALLLLPAWACAYTEADYDTGKVHQMIMDRKHASWDKHRKWGEYNSKKWKSFLKNHKDKDVVRCNSRGLAVVEPGNPADTFRCKNFQIDYYDFKSHADLGSFAGEGSSSWGWVSPNGREFVAIGQADGTAFAEITRDGKLVYLGRLPQQSVFSIWREIRSYKNYMVIGSEARNHGIQFFDMNKLLDINPRYPKNFSITADVTGLFTDLPVGRTHNVVINEELGYAVSVGAQPRNSTCRAGLIFIDIDDITKPVSPGCAGQDGYVHDAECLVYRGPDKRYYGRDICYGYNEDTLTIYDVTDKTGVNSSKIISRTPYVGAAYTHQGAVLNRDWQEYLVLDDELDEEDRTGPAAEQFPVTYIFDIRNLEKPVNTGFYKSKQKAIDHNQYVYDGLVYQSNYAAGLRVYDVSGIPADPTGGNVDEVAYFDIYPEDDNTDGLVDFVGTWSHYAGFPSGYIMINTIERGVFVVKMNKFGKKGHGKWWNKPRK</sequence>
<dbReference type="AlphaFoldDB" id="A0A4T0BMV6"/>